<feature type="domain" description="Ubiquitin-like" evidence="8">
    <location>
        <begin position="9"/>
        <end position="79"/>
    </location>
</feature>
<dbReference type="InterPro" id="IPR000626">
    <property type="entry name" value="Ubiquitin-like_dom"/>
</dbReference>
<sequence length="481" mass="53876">MGEGNGNRVKLNVKWQKQMLNDLEVNLSEPPFTFKQQLWTLTGVAPERQTILGLKGGKLRDDANWEATGVRSGMTIMLMGTAGEIPVENPIPMDVDAEKPADGGNGPAGVAEVSSGALVKPTLAPIGLVNLGNTCYMNSTLQCLNAIPELRSHIQQDLPQELGSTISFTTALRDLLAKLSSKNSQVSSVDPGQFLGALRRVNPQFLERSREGFFCQQDAEECWGAILTFLSNQYEEQQRRVPSQVPENAIETLFGLEMEVTDVCDEEGSDEVIKKTEMARSLKCHISQSVNSLYQGLKEGLEEKVSLSSEALGRTVEWSRNWRIARLPPYLWVQYVRFYWKSAAQLKAKILRNVAFPFTLDVHDFCTEELREKLKPAREVIRDRADKDSQVKEGTQEPDSKPEETLEEGLSGTYELIAVLTHQGRTLDSGHYIAWVKQAHDLWVKFDDDQVSLCRDSDIQKLSGGADWHVAYLTLYRTINK</sequence>
<evidence type="ECO:0000313" key="10">
    <source>
        <dbReference type="EMBL" id="CAD9221446.1"/>
    </source>
</evidence>
<dbReference type="PANTHER" id="PTHR43982">
    <property type="entry name" value="UBIQUITIN CARBOXYL-TERMINAL HYDROLASE"/>
    <property type="match status" value="1"/>
</dbReference>
<dbReference type="EMBL" id="HBGH01000619">
    <property type="protein sequence ID" value="CAD9221446.1"/>
    <property type="molecule type" value="Transcribed_RNA"/>
</dbReference>
<dbReference type="InterPro" id="IPR018200">
    <property type="entry name" value="USP_CS"/>
</dbReference>
<dbReference type="PROSITE" id="PS00973">
    <property type="entry name" value="USP_2"/>
    <property type="match status" value="1"/>
</dbReference>
<dbReference type="EC" id="3.4.19.12" evidence="6"/>
<dbReference type="PROSITE" id="PS00972">
    <property type="entry name" value="USP_1"/>
    <property type="match status" value="1"/>
</dbReference>
<evidence type="ECO:0000256" key="6">
    <source>
        <dbReference type="RuleBase" id="RU366025"/>
    </source>
</evidence>
<dbReference type="InterPro" id="IPR044635">
    <property type="entry name" value="UBP14-like"/>
</dbReference>
<evidence type="ECO:0000256" key="1">
    <source>
        <dbReference type="ARBA" id="ARBA00000707"/>
    </source>
</evidence>
<dbReference type="PROSITE" id="PS50053">
    <property type="entry name" value="UBIQUITIN_2"/>
    <property type="match status" value="1"/>
</dbReference>
<dbReference type="Pfam" id="PF00443">
    <property type="entry name" value="UCH"/>
    <property type="match status" value="1"/>
</dbReference>
<feature type="region of interest" description="Disordered" evidence="7">
    <location>
        <begin position="384"/>
        <end position="405"/>
    </location>
</feature>
<dbReference type="InterPro" id="IPR029071">
    <property type="entry name" value="Ubiquitin-like_domsf"/>
</dbReference>
<keyword evidence="2 6" id="KW-0645">Protease</keyword>
<dbReference type="GO" id="GO:0016579">
    <property type="term" value="P:protein deubiquitination"/>
    <property type="evidence" value="ECO:0007669"/>
    <property type="project" value="InterPro"/>
</dbReference>
<evidence type="ECO:0000256" key="5">
    <source>
        <dbReference type="ARBA" id="ARBA00022807"/>
    </source>
</evidence>
<gene>
    <name evidence="10" type="ORF">CCAE0312_LOCUS318</name>
</gene>
<keyword evidence="5 6" id="KW-0788">Thiol protease</keyword>
<dbReference type="SUPFAM" id="SSF54236">
    <property type="entry name" value="Ubiquitin-like"/>
    <property type="match status" value="1"/>
</dbReference>
<keyword evidence="3 6" id="KW-0833">Ubl conjugation pathway</keyword>
<comment type="similarity">
    <text evidence="6">Belongs to the peptidase C19 family.</text>
</comment>
<dbReference type="PANTHER" id="PTHR43982:SF1">
    <property type="entry name" value="UBIQUITIN CARBOXYL-TERMINAL HYDROLASE 14"/>
    <property type="match status" value="1"/>
</dbReference>
<dbReference type="GO" id="GO:0043161">
    <property type="term" value="P:proteasome-mediated ubiquitin-dependent protein catabolic process"/>
    <property type="evidence" value="ECO:0007669"/>
    <property type="project" value="InterPro"/>
</dbReference>
<evidence type="ECO:0000256" key="3">
    <source>
        <dbReference type="ARBA" id="ARBA00022786"/>
    </source>
</evidence>
<feature type="domain" description="USP" evidence="9">
    <location>
        <begin position="126"/>
        <end position="479"/>
    </location>
</feature>
<dbReference type="PROSITE" id="PS50235">
    <property type="entry name" value="USP_3"/>
    <property type="match status" value="1"/>
</dbReference>
<dbReference type="Gene3D" id="3.10.20.90">
    <property type="entry name" value="Phosphatidylinositol 3-kinase Catalytic Subunit, Chain A, domain 1"/>
    <property type="match status" value="1"/>
</dbReference>
<comment type="catalytic activity">
    <reaction evidence="1 6">
        <text>Thiol-dependent hydrolysis of ester, thioester, amide, peptide and isopeptide bonds formed by the C-terminal Gly of ubiquitin (a 76-residue protein attached to proteins as an intracellular targeting signal).</text>
        <dbReference type="EC" id="3.4.19.12"/>
    </reaction>
</comment>
<dbReference type="InterPro" id="IPR038765">
    <property type="entry name" value="Papain-like_cys_pep_sf"/>
</dbReference>
<dbReference type="GO" id="GO:0061136">
    <property type="term" value="P:regulation of proteasomal protein catabolic process"/>
    <property type="evidence" value="ECO:0007669"/>
    <property type="project" value="TreeGrafter"/>
</dbReference>
<evidence type="ECO:0000256" key="7">
    <source>
        <dbReference type="SAM" id="MobiDB-lite"/>
    </source>
</evidence>
<organism evidence="10">
    <name type="scientific">Compsopogon caeruleus</name>
    <dbReference type="NCBI Taxonomy" id="31354"/>
    <lineage>
        <taxon>Eukaryota</taxon>
        <taxon>Rhodophyta</taxon>
        <taxon>Compsopogonophyceae</taxon>
        <taxon>Compsopogonales</taxon>
        <taxon>Compsopogonaceae</taxon>
        <taxon>Compsopogon</taxon>
    </lineage>
</organism>
<dbReference type="AlphaFoldDB" id="A0A7S1T5U6"/>
<name>A0A7S1T5U6_9RHOD</name>
<reference evidence="10" key="1">
    <citation type="submission" date="2021-01" db="EMBL/GenBank/DDBJ databases">
        <authorList>
            <person name="Corre E."/>
            <person name="Pelletier E."/>
            <person name="Niang G."/>
            <person name="Scheremetjew M."/>
            <person name="Finn R."/>
            <person name="Kale V."/>
            <person name="Holt S."/>
            <person name="Cochrane G."/>
            <person name="Meng A."/>
            <person name="Brown T."/>
            <person name="Cohen L."/>
        </authorList>
    </citation>
    <scope>NUCLEOTIDE SEQUENCE</scope>
    <source>
        <strain evidence="10">SAG 36.94</strain>
    </source>
</reference>
<dbReference type="SMART" id="SM00213">
    <property type="entry name" value="UBQ"/>
    <property type="match status" value="1"/>
</dbReference>
<accession>A0A7S1T5U6</accession>
<keyword evidence="4 6" id="KW-0378">Hydrolase</keyword>
<dbReference type="InterPro" id="IPR028889">
    <property type="entry name" value="USP"/>
</dbReference>
<dbReference type="Pfam" id="PF00240">
    <property type="entry name" value="ubiquitin"/>
    <property type="match status" value="1"/>
</dbReference>
<dbReference type="Gene3D" id="3.90.70.10">
    <property type="entry name" value="Cysteine proteinases"/>
    <property type="match status" value="1"/>
</dbReference>
<dbReference type="GO" id="GO:0004843">
    <property type="term" value="F:cysteine-type deubiquitinase activity"/>
    <property type="evidence" value="ECO:0007669"/>
    <property type="project" value="UniProtKB-UniRule"/>
</dbReference>
<dbReference type="CDD" id="cd16104">
    <property type="entry name" value="Ubl_USP14_like"/>
    <property type="match status" value="1"/>
</dbReference>
<dbReference type="SUPFAM" id="SSF54001">
    <property type="entry name" value="Cysteine proteinases"/>
    <property type="match status" value="1"/>
</dbReference>
<proteinExistence type="inferred from homology"/>
<evidence type="ECO:0000256" key="4">
    <source>
        <dbReference type="ARBA" id="ARBA00022801"/>
    </source>
</evidence>
<dbReference type="CDD" id="cd02657">
    <property type="entry name" value="Peptidase_C19A"/>
    <property type="match status" value="1"/>
</dbReference>
<dbReference type="GO" id="GO:0070628">
    <property type="term" value="F:proteasome binding"/>
    <property type="evidence" value="ECO:0007669"/>
    <property type="project" value="TreeGrafter"/>
</dbReference>
<dbReference type="InterPro" id="IPR001394">
    <property type="entry name" value="Peptidase_C19_UCH"/>
</dbReference>
<protein>
    <recommendedName>
        <fullName evidence="6">Ubiquitin carboxyl-terminal hydrolase</fullName>
        <ecNumber evidence="6">3.4.19.12</ecNumber>
    </recommendedName>
</protein>
<evidence type="ECO:0000259" key="9">
    <source>
        <dbReference type="PROSITE" id="PS50235"/>
    </source>
</evidence>
<feature type="compositionally biased region" description="Basic and acidic residues" evidence="7">
    <location>
        <begin position="384"/>
        <end position="404"/>
    </location>
</feature>
<evidence type="ECO:0000259" key="8">
    <source>
        <dbReference type="PROSITE" id="PS50053"/>
    </source>
</evidence>
<evidence type="ECO:0000256" key="2">
    <source>
        <dbReference type="ARBA" id="ARBA00022670"/>
    </source>
</evidence>